<dbReference type="GO" id="GO:0005886">
    <property type="term" value="C:plasma membrane"/>
    <property type="evidence" value="ECO:0007669"/>
    <property type="project" value="TreeGrafter"/>
</dbReference>
<name>A0AAV4A8T1_9GAST</name>
<feature type="transmembrane region" description="Helical" evidence="9">
    <location>
        <begin position="88"/>
        <end position="112"/>
    </location>
</feature>
<evidence type="ECO:0000256" key="7">
    <source>
        <dbReference type="ARBA" id="ARBA00023224"/>
    </source>
</evidence>
<keyword evidence="4 8" id="KW-0297">G-protein coupled receptor</keyword>
<comment type="caution">
    <text evidence="11">The sequence shown here is derived from an EMBL/GenBank/DDBJ whole genome shotgun (WGS) entry which is preliminary data.</text>
</comment>
<dbReference type="Pfam" id="PF00001">
    <property type="entry name" value="7tm_1"/>
    <property type="match status" value="1"/>
</dbReference>
<comment type="similarity">
    <text evidence="8">Belongs to the G-protein coupled receptor 1 family.</text>
</comment>
<keyword evidence="2 8" id="KW-0812">Transmembrane</keyword>
<feature type="transmembrane region" description="Helical" evidence="9">
    <location>
        <begin position="7"/>
        <end position="26"/>
    </location>
</feature>
<gene>
    <name evidence="11" type="ORF">PoB_002967300</name>
</gene>
<dbReference type="PANTHER" id="PTHR24243:SF208">
    <property type="entry name" value="PYROKININ-1 RECEPTOR"/>
    <property type="match status" value="1"/>
</dbReference>
<dbReference type="Gene3D" id="1.20.1070.10">
    <property type="entry name" value="Rhodopsin 7-helix transmembrane proteins"/>
    <property type="match status" value="1"/>
</dbReference>
<dbReference type="PANTHER" id="PTHR24243">
    <property type="entry name" value="G-PROTEIN COUPLED RECEPTOR"/>
    <property type="match status" value="1"/>
</dbReference>
<dbReference type="InterPro" id="IPR017452">
    <property type="entry name" value="GPCR_Rhodpsn_7TM"/>
</dbReference>
<dbReference type="PROSITE" id="PS50262">
    <property type="entry name" value="G_PROTEIN_RECEP_F1_2"/>
    <property type="match status" value="1"/>
</dbReference>
<dbReference type="SUPFAM" id="SSF81321">
    <property type="entry name" value="Family A G protein-coupled receptor-like"/>
    <property type="match status" value="1"/>
</dbReference>
<evidence type="ECO:0000256" key="3">
    <source>
        <dbReference type="ARBA" id="ARBA00022989"/>
    </source>
</evidence>
<proteinExistence type="inferred from homology"/>
<evidence type="ECO:0000256" key="8">
    <source>
        <dbReference type="RuleBase" id="RU000688"/>
    </source>
</evidence>
<dbReference type="GO" id="GO:0008188">
    <property type="term" value="F:neuropeptide receptor activity"/>
    <property type="evidence" value="ECO:0007669"/>
    <property type="project" value="TreeGrafter"/>
</dbReference>
<accession>A0AAV4A8T1</accession>
<keyword evidence="6 8" id="KW-0675">Receptor</keyword>
<keyword evidence="12" id="KW-1185">Reference proteome</keyword>
<organism evidence="11 12">
    <name type="scientific">Plakobranchus ocellatus</name>
    <dbReference type="NCBI Taxonomy" id="259542"/>
    <lineage>
        <taxon>Eukaryota</taxon>
        <taxon>Metazoa</taxon>
        <taxon>Spiralia</taxon>
        <taxon>Lophotrochozoa</taxon>
        <taxon>Mollusca</taxon>
        <taxon>Gastropoda</taxon>
        <taxon>Heterobranchia</taxon>
        <taxon>Euthyneura</taxon>
        <taxon>Panpulmonata</taxon>
        <taxon>Sacoglossa</taxon>
        <taxon>Placobranchoidea</taxon>
        <taxon>Plakobranchidae</taxon>
        <taxon>Plakobranchus</taxon>
    </lineage>
</organism>
<dbReference type="Proteomes" id="UP000735302">
    <property type="component" value="Unassembled WGS sequence"/>
</dbReference>
<evidence type="ECO:0000256" key="4">
    <source>
        <dbReference type="ARBA" id="ARBA00023040"/>
    </source>
</evidence>
<protein>
    <submittedName>
        <fullName evidence="11">Pyrokinin-1 receptor</fullName>
    </submittedName>
</protein>
<evidence type="ECO:0000256" key="1">
    <source>
        <dbReference type="ARBA" id="ARBA00004141"/>
    </source>
</evidence>
<feature type="transmembrane region" description="Helical" evidence="9">
    <location>
        <begin position="46"/>
        <end position="67"/>
    </location>
</feature>
<feature type="domain" description="G-protein coupled receptors family 1 profile" evidence="10">
    <location>
        <begin position="1"/>
        <end position="145"/>
    </location>
</feature>
<keyword evidence="7 8" id="KW-0807">Transducer</keyword>
<evidence type="ECO:0000259" key="10">
    <source>
        <dbReference type="PROSITE" id="PS50262"/>
    </source>
</evidence>
<keyword evidence="5 9" id="KW-0472">Membrane</keyword>
<evidence type="ECO:0000313" key="12">
    <source>
        <dbReference type="Proteomes" id="UP000735302"/>
    </source>
</evidence>
<evidence type="ECO:0000256" key="5">
    <source>
        <dbReference type="ARBA" id="ARBA00023136"/>
    </source>
</evidence>
<reference evidence="11 12" key="1">
    <citation type="journal article" date="2021" name="Elife">
        <title>Chloroplast acquisition without the gene transfer in kleptoplastic sea slugs, Plakobranchus ocellatus.</title>
        <authorList>
            <person name="Maeda T."/>
            <person name="Takahashi S."/>
            <person name="Yoshida T."/>
            <person name="Shimamura S."/>
            <person name="Takaki Y."/>
            <person name="Nagai Y."/>
            <person name="Toyoda A."/>
            <person name="Suzuki Y."/>
            <person name="Arimoto A."/>
            <person name="Ishii H."/>
            <person name="Satoh N."/>
            <person name="Nishiyama T."/>
            <person name="Hasebe M."/>
            <person name="Maruyama T."/>
            <person name="Minagawa J."/>
            <person name="Obokata J."/>
            <person name="Shigenobu S."/>
        </authorList>
    </citation>
    <scope>NUCLEOTIDE SEQUENCE [LARGE SCALE GENOMIC DNA]</scope>
</reference>
<sequence length="145" mass="16421">MRTVTNYYLFNLSVSDLLLLIIGLPQETYFTWHAYPYPFGETFCRLRFLAAESSCYVSILTITAFTVERYMAICHPIKCPTKTGLSRPIRVILTVWVVSVAAAIPVGLQFGIQYYKWRGQTLPGSETCDTYDPKKAATVFQVGQT</sequence>
<comment type="subcellular location">
    <subcellularLocation>
        <location evidence="1">Membrane</location>
        <topology evidence="1">Multi-pass membrane protein</topology>
    </subcellularLocation>
</comment>
<evidence type="ECO:0000256" key="6">
    <source>
        <dbReference type="ARBA" id="ARBA00023170"/>
    </source>
</evidence>
<evidence type="ECO:0000256" key="2">
    <source>
        <dbReference type="ARBA" id="ARBA00022692"/>
    </source>
</evidence>
<dbReference type="InterPro" id="IPR000276">
    <property type="entry name" value="GPCR_Rhodpsn"/>
</dbReference>
<dbReference type="PROSITE" id="PS00237">
    <property type="entry name" value="G_PROTEIN_RECEP_F1_1"/>
    <property type="match status" value="1"/>
</dbReference>
<dbReference type="PRINTS" id="PR00237">
    <property type="entry name" value="GPCRRHODOPSN"/>
</dbReference>
<keyword evidence="3 9" id="KW-1133">Transmembrane helix</keyword>
<dbReference type="AlphaFoldDB" id="A0AAV4A8T1"/>
<dbReference type="EMBL" id="BLXT01003724">
    <property type="protein sequence ID" value="GFO03168.1"/>
    <property type="molecule type" value="Genomic_DNA"/>
</dbReference>
<evidence type="ECO:0000313" key="11">
    <source>
        <dbReference type="EMBL" id="GFO03168.1"/>
    </source>
</evidence>
<evidence type="ECO:0000256" key="9">
    <source>
        <dbReference type="SAM" id="Phobius"/>
    </source>
</evidence>